<sequence>MECTSRPCAAAEALDFAGITSRSGGEGAGSAAETISITGFGTVNELATAALSCLLIRK</sequence>
<dbReference type="Proteomes" id="UP001189122">
    <property type="component" value="Unassembled WGS sequence"/>
</dbReference>
<dbReference type="EMBL" id="LR743588">
    <property type="protein sequence ID" value="CAA2614579.1"/>
    <property type="molecule type" value="Genomic_DNA"/>
</dbReference>
<protein>
    <submittedName>
        <fullName evidence="1">Uncharacterized protein</fullName>
    </submittedName>
</protein>
<gene>
    <name evidence="1" type="ORF">SI7747_01000958</name>
</gene>
<organism evidence="1">
    <name type="scientific">Spirodela intermedia</name>
    <name type="common">Intermediate duckweed</name>
    <dbReference type="NCBI Taxonomy" id="51605"/>
    <lineage>
        <taxon>Eukaryota</taxon>
        <taxon>Viridiplantae</taxon>
        <taxon>Streptophyta</taxon>
        <taxon>Embryophyta</taxon>
        <taxon>Tracheophyta</taxon>
        <taxon>Spermatophyta</taxon>
        <taxon>Magnoliopsida</taxon>
        <taxon>Liliopsida</taxon>
        <taxon>Araceae</taxon>
        <taxon>Lemnoideae</taxon>
        <taxon>Spirodela</taxon>
    </lineage>
</organism>
<keyword evidence="2" id="KW-1185">Reference proteome</keyword>
<dbReference type="AlphaFoldDB" id="A0A7I8IA15"/>
<accession>A0A7I8IA15</accession>
<evidence type="ECO:0000313" key="1">
    <source>
        <dbReference type="EMBL" id="CAA2614579.1"/>
    </source>
</evidence>
<dbReference type="EMBL" id="CACRZD030000001">
    <property type="protein sequence ID" value="CAA6654368.1"/>
    <property type="molecule type" value="Genomic_DNA"/>
</dbReference>
<reference evidence="1 2" key="1">
    <citation type="submission" date="2019-12" db="EMBL/GenBank/DDBJ databases">
        <authorList>
            <person name="Scholz U."/>
            <person name="Mascher M."/>
            <person name="Fiebig A."/>
        </authorList>
    </citation>
    <scope>NUCLEOTIDE SEQUENCE</scope>
</reference>
<evidence type="ECO:0000313" key="2">
    <source>
        <dbReference type="Proteomes" id="UP001189122"/>
    </source>
</evidence>
<name>A0A7I8IA15_SPIIN</name>
<proteinExistence type="predicted"/>